<accession>A0A8J5S9E9</accession>
<comment type="caution">
    <text evidence="1">The sequence shown here is derived from an EMBL/GenBank/DDBJ whole genome shotgun (WGS) entry which is preliminary data.</text>
</comment>
<name>A0A8J5S9E9_ZIZPA</name>
<reference evidence="1" key="2">
    <citation type="submission" date="2021-02" db="EMBL/GenBank/DDBJ databases">
        <authorList>
            <person name="Kimball J.A."/>
            <person name="Haas M.W."/>
            <person name="Macchietto M."/>
            <person name="Kono T."/>
            <person name="Duquette J."/>
            <person name="Shao M."/>
        </authorList>
    </citation>
    <scope>NUCLEOTIDE SEQUENCE</scope>
    <source>
        <tissue evidence="1">Fresh leaf tissue</tissue>
    </source>
</reference>
<reference evidence="1" key="1">
    <citation type="journal article" date="2021" name="bioRxiv">
        <title>Whole Genome Assembly and Annotation of Northern Wild Rice, Zizania palustris L., Supports a Whole Genome Duplication in the Zizania Genus.</title>
        <authorList>
            <person name="Haas M."/>
            <person name="Kono T."/>
            <person name="Macchietto M."/>
            <person name="Millas R."/>
            <person name="McGilp L."/>
            <person name="Shao M."/>
            <person name="Duquette J."/>
            <person name="Hirsch C.N."/>
            <person name="Kimball J."/>
        </authorList>
    </citation>
    <scope>NUCLEOTIDE SEQUENCE</scope>
    <source>
        <tissue evidence="1">Fresh leaf tissue</tissue>
    </source>
</reference>
<proteinExistence type="predicted"/>
<keyword evidence="2" id="KW-1185">Reference proteome</keyword>
<organism evidence="1 2">
    <name type="scientific">Zizania palustris</name>
    <name type="common">Northern wild rice</name>
    <dbReference type="NCBI Taxonomy" id="103762"/>
    <lineage>
        <taxon>Eukaryota</taxon>
        <taxon>Viridiplantae</taxon>
        <taxon>Streptophyta</taxon>
        <taxon>Embryophyta</taxon>
        <taxon>Tracheophyta</taxon>
        <taxon>Spermatophyta</taxon>
        <taxon>Magnoliopsida</taxon>
        <taxon>Liliopsida</taxon>
        <taxon>Poales</taxon>
        <taxon>Poaceae</taxon>
        <taxon>BOP clade</taxon>
        <taxon>Oryzoideae</taxon>
        <taxon>Oryzeae</taxon>
        <taxon>Zizaniinae</taxon>
        <taxon>Zizania</taxon>
    </lineage>
</organism>
<sequence length="92" mass="10380">MVMILSVPTPAHISTIFLNQHARQLVPDIQIWKLSFMQLCAQNSECLVSRKTDERQHLSSPTTAAFSGHLIRGGYVQRVRDVSELMSTADRN</sequence>
<dbReference type="Proteomes" id="UP000729402">
    <property type="component" value="Unassembled WGS sequence"/>
</dbReference>
<dbReference type="EMBL" id="JAAALK010000283">
    <property type="protein sequence ID" value="KAG8070955.1"/>
    <property type="molecule type" value="Genomic_DNA"/>
</dbReference>
<gene>
    <name evidence="1" type="ORF">GUJ93_ZPchr0006g46461</name>
</gene>
<dbReference type="AlphaFoldDB" id="A0A8J5S9E9"/>
<protein>
    <submittedName>
        <fullName evidence="1">Uncharacterized protein</fullName>
    </submittedName>
</protein>
<evidence type="ECO:0000313" key="1">
    <source>
        <dbReference type="EMBL" id="KAG8070955.1"/>
    </source>
</evidence>
<evidence type="ECO:0000313" key="2">
    <source>
        <dbReference type="Proteomes" id="UP000729402"/>
    </source>
</evidence>